<proteinExistence type="predicted"/>
<accession>A0A4C1Y5S1</accession>
<evidence type="ECO:0000313" key="3">
    <source>
        <dbReference type="Proteomes" id="UP000299102"/>
    </source>
</evidence>
<evidence type="ECO:0000256" key="1">
    <source>
        <dbReference type="SAM" id="MobiDB-lite"/>
    </source>
</evidence>
<feature type="region of interest" description="Disordered" evidence="1">
    <location>
        <begin position="161"/>
        <end position="186"/>
    </location>
</feature>
<dbReference type="Proteomes" id="UP000299102">
    <property type="component" value="Unassembled WGS sequence"/>
</dbReference>
<feature type="compositionally biased region" description="Basic and acidic residues" evidence="1">
    <location>
        <begin position="161"/>
        <end position="170"/>
    </location>
</feature>
<feature type="compositionally biased region" description="Low complexity" evidence="1">
    <location>
        <begin position="238"/>
        <end position="248"/>
    </location>
</feature>
<dbReference type="EMBL" id="BGZK01001056">
    <property type="protein sequence ID" value="GBP69899.1"/>
    <property type="molecule type" value="Genomic_DNA"/>
</dbReference>
<name>A0A4C1Y5S1_EUMVA</name>
<evidence type="ECO:0000313" key="2">
    <source>
        <dbReference type="EMBL" id="GBP69899.1"/>
    </source>
</evidence>
<comment type="caution">
    <text evidence="2">The sequence shown here is derived from an EMBL/GenBank/DDBJ whole genome shotgun (WGS) entry which is preliminary data.</text>
</comment>
<feature type="region of interest" description="Disordered" evidence="1">
    <location>
        <begin position="218"/>
        <end position="248"/>
    </location>
</feature>
<dbReference type="AlphaFoldDB" id="A0A4C1Y5S1"/>
<feature type="compositionally biased region" description="Polar residues" evidence="1">
    <location>
        <begin position="1"/>
        <end position="10"/>
    </location>
</feature>
<reference evidence="2 3" key="1">
    <citation type="journal article" date="2019" name="Commun. Biol.">
        <title>The bagworm genome reveals a unique fibroin gene that provides high tensile strength.</title>
        <authorList>
            <person name="Kono N."/>
            <person name="Nakamura H."/>
            <person name="Ohtoshi R."/>
            <person name="Tomita M."/>
            <person name="Numata K."/>
            <person name="Arakawa K."/>
        </authorList>
    </citation>
    <scope>NUCLEOTIDE SEQUENCE [LARGE SCALE GENOMIC DNA]</scope>
</reference>
<keyword evidence="3" id="KW-1185">Reference proteome</keyword>
<protein>
    <submittedName>
        <fullName evidence="2">Uncharacterized protein</fullName>
    </submittedName>
</protein>
<sequence length="248" mass="27595">MAKNNVQTAPVQKERPGKIKTSVSRARVVDGAAALCSARGRHNSAIVGRSLISTAPFRGARRGGVDPPPRRPRRRTGIETLTVNNFYGQRTRYVNVTHINFELRQHLDAASYGGGRGRGRGLPHVTRTVSFTRLRRKSLSDLARCVTVCCRRRRRPRAVVREPLRRRELQPRSPAPPSMFRPLHNGGPLRVSAYRTFEKCRRGRRATYIAVTKLSQLSGRRPADLAPRAARPAPPARPRTGTPARAGP</sequence>
<feature type="region of interest" description="Disordered" evidence="1">
    <location>
        <begin position="1"/>
        <end position="20"/>
    </location>
</feature>
<gene>
    <name evidence="2" type="ORF">EVAR_83217_1</name>
</gene>
<organism evidence="2 3">
    <name type="scientific">Eumeta variegata</name>
    <name type="common">Bagworm moth</name>
    <name type="synonym">Eumeta japonica</name>
    <dbReference type="NCBI Taxonomy" id="151549"/>
    <lineage>
        <taxon>Eukaryota</taxon>
        <taxon>Metazoa</taxon>
        <taxon>Ecdysozoa</taxon>
        <taxon>Arthropoda</taxon>
        <taxon>Hexapoda</taxon>
        <taxon>Insecta</taxon>
        <taxon>Pterygota</taxon>
        <taxon>Neoptera</taxon>
        <taxon>Endopterygota</taxon>
        <taxon>Lepidoptera</taxon>
        <taxon>Glossata</taxon>
        <taxon>Ditrysia</taxon>
        <taxon>Tineoidea</taxon>
        <taxon>Psychidae</taxon>
        <taxon>Oiketicinae</taxon>
        <taxon>Eumeta</taxon>
    </lineage>
</organism>